<reference evidence="1" key="1">
    <citation type="journal article" date="2015" name="Nature">
        <title>Complex archaea that bridge the gap between prokaryotes and eukaryotes.</title>
        <authorList>
            <person name="Spang A."/>
            <person name="Saw J.H."/>
            <person name="Jorgensen S.L."/>
            <person name="Zaremba-Niedzwiedzka K."/>
            <person name="Martijn J."/>
            <person name="Lind A.E."/>
            <person name="van Eijk R."/>
            <person name="Schleper C."/>
            <person name="Guy L."/>
            <person name="Ettema T.J."/>
        </authorList>
    </citation>
    <scope>NUCLEOTIDE SEQUENCE</scope>
</reference>
<dbReference type="InterPro" id="IPR014395">
    <property type="entry name" value="Pen/GL7ACA/AHL_acylase"/>
</dbReference>
<dbReference type="InterPro" id="IPR043147">
    <property type="entry name" value="Penicillin_amidase_A-knob"/>
</dbReference>
<proteinExistence type="predicted"/>
<name>A0A0F9HFP4_9ZZZZ</name>
<dbReference type="Gene3D" id="1.10.1400.10">
    <property type="match status" value="1"/>
</dbReference>
<dbReference type="InterPro" id="IPR002692">
    <property type="entry name" value="S45"/>
</dbReference>
<dbReference type="AlphaFoldDB" id="A0A0F9HFP4"/>
<dbReference type="PANTHER" id="PTHR34218:SF4">
    <property type="entry name" value="ACYL-HOMOSERINE LACTONE ACYLASE QUIP"/>
    <property type="match status" value="1"/>
</dbReference>
<dbReference type="GO" id="GO:0017000">
    <property type="term" value="P:antibiotic biosynthetic process"/>
    <property type="evidence" value="ECO:0007669"/>
    <property type="project" value="InterPro"/>
</dbReference>
<feature type="non-terminal residue" evidence="1">
    <location>
        <position position="1"/>
    </location>
</feature>
<sequence length="642" mass="73206">SLEALGFNNYSQLFNVILPYQIPILPNYGVYDETPKISGKGYEVNPLLYRTVLDFLENVKKSDYEKKRMESQNNVGSNNWVVNGAKSNTGKPILANDMHLAWMTPGVWYEQHLISTETDINSYGFSIPGMPLIAVGHNQYVGWGFTNTGYDVLDWYYYNIINETHYIYNNTETEFITRNYNISVRDSPTKQFTVRETVHGPVISDFSNLDLPSSYGDIILAPQWTANDIFLNLVAGNGFNRAKNRTEFDEASQYWDILPQNIIYADVDGNIAIRPTGKVPIRDDSKIPPGHLGNGTIPYNGSNGEGEWIGYIPFEDLPNTINPTQNYLASANQIIAGPNWNYSKYFLQNEYSDGYRARRINNLLSNAPNGTLSVEKMKEYQFDVNSTAAQIFIPYLIDAIKNQYGSTLPPKIDNVLTILEGWKYNMAKDLAAPTIYHKWRVYFMNRTFNDEFENYGIEQRPRLVVLEYLMKEKETSHWFDNVNTLSQIETRNEIMLLALNDTINWLEDFYGSSNPSTWKWGEIHKYYFPHLTDLNAFSKGPYPGEGEEYTLNPSWVNIDFGVGFAQGGASGRMILDFSNLNNSVSVIASGERGFPNSKHYSDQLEQLFLQGKYHIHYFGYTANNFPKSAIESTINFIPNGGG</sequence>
<gene>
    <name evidence="1" type="ORF">LCGC14_1707670</name>
</gene>
<evidence type="ECO:0008006" key="2">
    <source>
        <dbReference type="Google" id="ProtNLM"/>
    </source>
</evidence>
<dbReference type="GO" id="GO:0016811">
    <property type="term" value="F:hydrolase activity, acting on carbon-nitrogen (but not peptide) bonds, in linear amides"/>
    <property type="evidence" value="ECO:0007669"/>
    <property type="project" value="InterPro"/>
</dbReference>
<accession>A0A0F9HFP4</accession>
<evidence type="ECO:0000313" key="1">
    <source>
        <dbReference type="EMBL" id="KKM14281.1"/>
    </source>
</evidence>
<dbReference type="EMBL" id="LAZR01015182">
    <property type="protein sequence ID" value="KKM14281.1"/>
    <property type="molecule type" value="Genomic_DNA"/>
</dbReference>
<dbReference type="PIRSF" id="PIRSF001227">
    <property type="entry name" value="Pen_acylase"/>
    <property type="match status" value="1"/>
</dbReference>
<organism evidence="1">
    <name type="scientific">marine sediment metagenome</name>
    <dbReference type="NCBI Taxonomy" id="412755"/>
    <lineage>
        <taxon>unclassified sequences</taxon>
        <taxon>metagenomes</taxon>
        <taxon>ecological metagenomes</taxon>
    </lineage>
</organism>
<dbReference type="Gene3D" id="3.60.20.10">
    <property type="entry name" value="Glutamine Phosphoribosylpyrophosphate, subunit 1, domain 1"/>
    <property type="match status" value="1"/>
</dbReference>
<dbReference type="SUPFAM" id="SSF56235">
    <property type="entry name" value="N-terminal nucleophile aminohydrolases (Ntn hydrolases)"/>
    <property type="match status" value="1"/>
</dbReference>
<dbReference type="PANTHER" id="PTHR34218">
    <property type="entry name" value="PEPTIDASE S45 PENICILLIN AMIDASE"/>
    <property type="match status" value="1"/>
</dbReference>
<dbReference type="InterPro" id="IPR029055">
    <property type="entry name" value="Ntn_hydrolases_N"/>
</dbReference>
<dbReference type="Gene3D" id="2.30.120.10">
    <property type="match status" value="1"/>
</dbReference>
<dbReference type="InterPro" id="IPR043146">
    <property type="entry name" value="Penicillin_amidase_N_B-knob"/>
</dbReference>
<dbReference type="CDD" id="cd03747">
    <property type="entry name" value="Ntn_PGA_like"/>
    <property type="match status" value="1"/>
</dbReference>
<dbReference type="Pfam" id="PF01804">
    <property type="entry name" value="Penicil_amidase"/>
    <property type="match status" value="1"/>
</dbReference>
<protein>
    <recommendedName>
        <fullName evidence="2">Penicillin acylase family protein</fullName>
    </recommendedName>
</protein>
<comment type="caution">
    <text evidence="1">The sequence shown here is derived from an EMBL/GenBank/DDBJ whole genome shotgun (WGS) entry which is preliminary data.</text>
</comment>